<accession>A0ABR3JBF2</accession>
<protein>
    <recommendedName>
        <fullName evidence="3">F-box domain-containing protein</fullName>
    </recommendedName>
</protein>
<evidence type="ECO:0008006" key="3">
    <source>
        <dbReference type="Google" id="ProtNLM"/>
    </source>
</evidence>
<sequence>MALRLAPSGVMARPLVNAPLEILQQIVLSVSFSPGPPIEFLNVLLTCKALKDTLLQSTPQFFTLLFGSKFDFDALTRRLGHDRQVIAANSHHELCRRLTILKAIRHKKDLAGEALDEALWMVYLMSLENAGKNAAQLLWAEVPDFLKGRLKEMRNASNTINGWPIQSKTSSLVVAAMWYLTSKSSVQKEQPHERAEILDILRPIVLAAFRYSSFYAPETIRDTIPLFQVTAENTQRNPRTPAFPFVCRVVLFGSVECTCLPPPTAIYATLNYFVRSEQPLQIPPHLPETRADADAANILGPTREDVISFNLNCTTICHLTDSVFTYSPTFRHDGDWMSARNQKASYKLGLISGCWRGSQLIPDVDQYALWLSSLQMPSPFPDTGRQPLSFTLQEHFNVGTVPIPSPAGDDDDSAWLPIGLEWEPVDDGIRVFDPDKGTVTTYQTFHKELDGPLLGTVTDLIITGKPDREFAAAWGDITLVGRVRLSDGLVVLYGHSAFGQYLYRGYVISGSNFVGRARGASHVQPAPLEMPFSLSKA</sequence>
<evidence type="ECO:0000313" key="2">
    <source>
        <dbReference type="Proteomes" id="UP001556367"/>
    </source>
</evidence>
<name>A0ABR3JBF2_9AGAR</name>
<organism evidence="1 2">
    <name type="scientific">Hohenbuehelia grisea</name>
    <dbReference type="NCBI Taxonomy" id="104357"/>
    <lineage>
        <taxon>Eukaryota</taxon>
        <taxon>Fungi</taxon>
        <taxon>Dikarya</taxon>
        <taxon>Basidiomycota</taxon>
        <taxon>Agaricomycotina</taxon>
        <taxon>Agaricomycetes</taxon>
        <taxon>Agaricomycetidae</taxon>
        <taxon>Agaricales</taxon>
        <taxon>Pleurotineae</taxon>
        <taxon>Pleurotaceae</taxon>
        <taxon>Hohenbuehelia</taxon>
    </lineage>
</organism>
<keyword evidence="2" id="KW-1185">Reference proteome</keyword>
<comment type="caution">
    <text evidence="1">The sequence shown here is derived from an EMBL/GenBank/DDBJ whole genome shotgun (WGS) entry which is preliminary data.</text>
</comment>
<dbReference type="EMBL" id="JASNQZ010000010">
    <property type="protein sequence ID" value="KAL0952616.1"/>
    <property type="molecule type" value="Genomic_DNA"/>
</dbReference>
<gene>
    <name evidence="1" type="ORF">HGRIS_006867</name>
</gene>
<evidence type="ECO:0000313" key="1">
    <source>
        <dbReference type="EMBL" id="KAL0952616.1"/>
    </source>
</evidence>
<reference evidence="2" key="1">
    <citation type="submission" date="2024-06" db="EMBL/GenBank/DDBJ databases">
        <title>Multi-omics analyses provide insights into the biosynthesis of the anticancer antibiotic pleurotin in Hohenbuehelia grisea.</title>
        <authorList>
            <person name="Weaver J.A."/>
            <person name="Alberti F."/>
        </authorList>
    </citation>
    <scope>NUCLEOTIDE SEQUENCE [LARGE SCALE GENOMIC DNA]</scope>
    <source>
        <strain evidence="2">T-177</strain>
    </source>
</reference>
<proteinExistence type="predicted"/>
<dbReference type="Proteomes" id="UP001556367">
    <property type="component" value="Unassembled WGS sequence"/>
</dbReference>